<name>A0A167KPZ1_9GAMM</name>
<keyword evidence="1" id="KW-0812">Transmembrane</keyword>
<sequence length="93" mass="10364">MLKPKRYLVLSVVFAAIAIAPILCVLFAQLLSSSLTCVVNERADTPCILFNYDITMILVSFYVSGWAALLTLPIAGGMSGWFYLRYLKLTLIR</sequence>
<evidence type="ECO:0000313" key="3">
    <source>
        <dbReference type="Proteomes" id="UP000076486"/>
    </source>
</evidence>
<evidence type="ECO:0000256" key="1">
    <source>
        <dbReference type="SAM" id="Phobius"/>
    </source>
</evidence>
<keyword evidence="1" id="KW-1133">Transmembrane helix</keyword>
<evidence type="ECO:0000313" key="2">
    <source>
        <dbReference type="EMBL" id="KZN63103.1"/>
    </source>
</evidence>
<feature type="transmembrane region" description="Helical" evidence="1">
    <location>
        <begin position="7"/>
        <end position="31"/>
    </location>
</feature>
<reference evidence="2 3" key="1">
    <citation type="submission" date="2013-07" db="EMBL/GenBank/DDBJ databases">
        <title>Comparative Genomic and Metabolomic Analysis of Twelve Strains of Pseudoalteromonas luteoviolacea.</title>
        <authorList>
            <person name="Vynne N.G."/>
            <person name="Mansson M."/>
            <person name="Gram L."/>
        </authorList>
    </citation>
    <scope>NUCLEOTIDE SEQUENCE [LARGE SCALE GENOMIC DNA]</scope>
    <source>
        <strain evidence="2 3">CPMOR-1</strain>
    </source>
</reference>
<keyword evidence="1" id="KW-0472">Membrane</keyword>
<dbReference type="Proteomes" id="UP000076486">
    <property type="component" value="Unassembled WGS sequence"/>
</dbReference>
<dbReference type="EMBL" id="AUYC01000029">
    <property type="protein sequence ID" value="KZN63103.1"/>
    <property type="molecule type" value="Genomic_DNA"/>
</dbReference>
<comment type="caution">
    <text evidence="2">The sequence shown here is derived from an EMBL/GenBank/DDBJ whole genome shotgun (WGS) entry which is preliminary data.</text>
</comment>
<protein>
    <submittedName>
        <fullName evidence="2">Uncharacterized protein</fullName>
    </submittedName>
</protein>
<dbReference type="PATRIC" id="fig|1365248.3.peg.2586"/>
<organism evidence="2 3">
    <name type="scientific">Pseudoalteromonas luteoviolacea CPMOR-1</name>
    <dbReference type="NCBI Taxonomy" id="1365248"/>
    <lineage>
        <taxon>Bacteria</taxon>
        <taxon>Pseudomonadati</taxon>
        <taxon>Pseudomonadota</taxon>
        <taxon>Gammaproteobacteria</taxon>
        <taxon>Alteromonadales</taxon>
        <taxon>Pseudoalteromonadaceae</taxon>
        <taxon>Pseudoalteromonas</taxon>
    </lineage>
</organism>
<accession>A0A167KPZ1</accession>
<dbReference type="RefSeq" id="WP_063368163.1">
    <property type="nucleotide sequence ID" value="NZ_AUYC01000029.1"/>
</dbReference>
<dbReference type="AlphaFoldDB" id="A0A167KPZ1"/>
<feature type="transmembrane region" description="Helical" evidence="1">
    <location>
        <begin position="59"/>
        <end position="84"/>
    </location>
</feature>
<gene>
    <name evidence="2" type="ORF">N473_01975</name>
</gene>
<proteinExistence type="predicted"/>